<keyword evidence="3" id="KW-0732">Signal</keyword>
<keyword evidence="4" id="KW-0378">Hydrolase</keyword>
<dbReference type="Proteomes" id="UP000306409">
    <property type="component" value="Chromosome"/>
</dbReference>
<keyword evidence="10" id="KW-1185">Reference proteome</keyword>
<sequence length="61" mass="6638">MTALDFATVKKHLLGIEILTGDKFTAADVDGDKSITALDLSFIKKYLLGMATYEDFPVVGK</sequence>
<dbReference type="GO" id="GO:0030245">
    <property type="term" value="P:cellulose catabolic process"/>
    <property type="evidence" value="ECO:0007669"/>
    <property type="project" value="UniProtKB-KW"/>
</dbReference>
<dbReference type="InterPro" id="IPR016134">
    <property type="entry name" value="Dockerin_dom"/>
</dbReference>
<evidence type="ECO:0000256" key="6">
    <source>
        <dbReference type="ARBA" id="ARBA00023277"/>
    </source>
</evidence>
<keyword evidence="5" id="KW-0136">Cellulose degradation</keyword>
<protein>
    <recommendedName>
        <fullName evidence="2">cellulase</fullName>
        <ecNumber evidence="2">3.2.1.4</ecNumber>
    </recommendedName>
</protein>
<dbReference type="EMBL" id="CP061336">
    <property type="protein sequence ID" value="QNU68890.1"/>
    <property type="molecule type" value="Genomic_DNA"/>
</dbReference>
<organism evidence="9 10">
    <name type="scientific">Ruminiclostridium herbifermentans</name>
    <dbReference type="NCBI Taxonomy" id="2488810"/>
    <lineage>
        <taxon>Bacteria</taxon>
        <taxon>Bacillati</taxon>
        <taxon>Bacillota</taxon>
        <taxon>Clostridia</taxon>
        <taxon>Eubacteriales</taxon>
        <taxon>Oscillospiraceae</taxon>
        <taxon>Ruminiclostridium</taxon>
    </lineage>
</organism>
<dbReference type="KEGG" id="rher:EHE19_013800"/>
<dbReference type="PROSITE" id="PS00018">
    <property type="entry name" value="EF_HAND_1"/>
    <property type="match status" value="1"/>
</dbReference>
<dbReference type="InterPro" id="IPR002105">
    <property type="entry name" value="Dockerin_1_rpt"/>
</dbReference>
<evidence type="ECO:0000313" key="9">
    <source>
        <dbReference type="EMBL" id="QNU68890.1"/>
    </source>
</evidence>
<keyword evidence="6" id="KW-0119">Carbohydrate metabolism</keyword>
<keyword evidence="7" id="KW-0326">Glycosidase</keyword>
<dbReference type="OrthoDB" id="9802444at2"/>
<evidence type="ECO:0000256" key="4">
    <source>
        <dbReference type="ARBA" id="ARBA00022801"/>
    </source>
</evidence>
<gene>
    <name evidence="9" type="ORF">EHE19_013800</name>
</gene>
<accession>A0A4U7JH09</accession>
<comment type="catalytic activity">
    <reaction evidence="1">
        <text>Endohydrolysis of (1-&gt;4)-beta-D-glucosidic linkages in cellulose, lichenin and cereal beta-D-glucans.</text>
        <dbReference type="EC" id="3.2.1.4"/>
    </reaction>
</comment>
<evidence type="ECO:0000256" key="3">
    <source>
        <dbReference type="ARBA" id="ARBA00022729"/>
    </source>
</evidence>
<dbReference type="InterPro" id="IPR018247">
    <property type="entry name" value="EF_Hand_1_Ca_BS"/>
</dbReference>
<dbReference type="Pfam" id="PF00404">
    <property type="entry name" value="Dockerin_1"/>
    <property type="match status" value="1"/>
</dbReference>
<proteinExistence type="predicted"/>
<dbReference type="Gene3D" id="1.10.1330.10">
    <property type="entry name" value="Dockerin domain"/>
    <property type="match status" value="1"/>
</dbReference>
<evidence type="ECO:0000256" key="5">
    <source>
        <dbReference type="ARBA" id="ARBA00023001"/>
    </source>
</evidence>
<dbReference type="AlphaFoldDB" id="A0A4U7JH09"/>
<dbReference type="CDD" id="cd14256">
    <property type="entry name" value="Dockerin_I"/>
    <property type="match status" value="1"/>
</dbReference>
<evidence type="ECO:0000256" key="7">
    <source>
        <dbReference type="ARBA" id="ARBA00023295"/>
    </source>
</evidence>
<keyword evidence="8" id="KW-0624">Polysaccharide degradation</keyword>
<evidence type="ECO:0000256" key="1">
    <source>
        <dbReference type="ARBA" id="ARBA00000966"/>
    </source>
</evidence>
<name>A0A4U7JH09_9FIRM</name>
<evidence type="ECO:0000313" key="10">
    <source>
        <dbReference type="Proteomes" id="UP000306409"/>
    </source>
</evidence>
<dbReference type="InterPro" id="IPR036439">
    <property type="entry name" value="Dockerin_dom_sf"/>
</dbReference>
<dbReference type="PROSITE" id="PS51766">
    <property type="entry name" value="DOCKERIN"/>
    <property type="match status" value="1"/>
</dbReference>
<dbReference type="GO" id="GO:0008810">
    <property type="term" value="F:cellulase activity"/>
    <property type="evidence" value="ECO:0007669"/>
    <property type="project" value="UniProtKB-EC"/>
</dbReference>
<evidence type="ECO:0000256" key="2">
    <source>
        <dbReference type="ARBA" id="ARBA00012601"/>
    </source>
</evidence>
<evidence type="ECO:0000256" key="8">
    <source>
        <dbReference type="ARBA" id="ARBA00023326"/>
    </source>
</evidence>
<reference evidence="9 10" key="1">
    <citation type="submission" date="2020-09" db="EMBL/GenBank/DDBJ databases">
        <title>Characterization and genome sequencing of Ruminiclostridium sp. nov. MA18.</title>
        <authorList>
            <person name="Rettenmaier R."/>
            <person name="Kowollik M.-L."/>
            <person name="Liebl W."/>
            <person name="Zverlov V."/>
        </authorList>
    </citation>
    <scope>NUCLEOTIDE SEQUENCE [LARGE SCALE GENOMIC DNA]</scope>
    <source>
        <strain evidence="9 10">MA18</strain>
    </source>
</reference>
<dbReference type="SUPFAM" id="SSF63446">
    <property type="entry name" value="Type I dockerin domain"/>
    <property type="match status" value="1"/>
</dbReference>
<dbReference type="EC" id="3.2.1.4" evidence="2"/>